<feature type="compositionally biased region" description="Basic and acidic residues" evidence="1">
    <location>
        <begin position="135"/>
        <end position="154"/>
    </location>
</feature>
<feature type="compositionally biased region" description="Basic and acidic residues" evidence="1">
    <location>
        <begin position="18"/>
        <end position="37"/>
    </location>
</feature>
<organism evidence="2 3">
    <name type="scientific">Coprinopsis marcescibilis</name>
    <name type="common">Agaric fungus</name>
    <name type="synonym">Psathyrella marcescibilis</name>
    <dbReference type="NCBI Taxonomy" id="230819"/>
    <lineage>
        <taxon>Eukaryota</taxon>
        <taxon>Fungi</taxon>
        <taxon>Dikarya</taxon>
        <taxon>Basidiomycota</taxon>
        <taxon>Agaricomycotina</taxon>
        <taxon>Agaricomycetes</taxon>
        <taxon>Agaricomycetidae</taxon>
        <taxon>Agaricales</taxon>
        <taxon>Agaricineae</taxon>
        <taxon>Psathyrellaceae</taxon>
        <taxon>Coprinopsis</taxon>
    </lineage>
</organism>
<gene>
    <name evidence="2" type="ORF">FA15DRAFT_758847</name>
</gene>
<feature type="compositionally biased region" description="Polar residues" evidence="1">
    <location>
        <begin position="38"/>
        <end position="53"/>
    </location>
</feature>
<evidence type="ECO:0000313" key="3">
    <source>
        <dbReference type="Proteomes" id="UP000307440"/>
    </source>
</evidence>
<feature type="region of interest" description="Disordered" evidence="1">
    <location>
        <begin position="1"/>
        <end position="209"/>
    </location>
</feature>
<feature type="compositionally biased region" description="Basic and acidic residues" evidence="1">
    <location>
        <begin position="102"/>
        <end position="113"/>
    </location>
</feature>
<dbReference type="EMBL" id="ML210274">
    <property type="protein sequence ID" value="TFK21251.1"/>
    <property type="molecule type" value="Genomic_DNA"/>
</dbReference>
<accession>A0A5C3KLL7</accession>
<feature type="compositionally biased region" description="Polar residues" evidence="1">
    <location>
        <begin position="155"/>
        <end position="173"/>
    </location>
</feature>
<keyword evidence="3" id="KW-1185">Reference proteome</keyword>
<dbReference type="AlphaFoldDB" id="A0A5C3KLL7"/>
<proteinExistence type="predicted"/>
<protein>
    <submittedName>
        <fullName evidence="2">Uncharacterized protein</fullName>
    </submittedName>
</protein>
<sequence length="209" mass="23062">MSRFGGKNSGRRAATDSFGRDDIPYDPSNRDFLEDSKSYSSPFHGSRNDSLAGNGSPYAVDSFGNPVNDRQGQVRQPASGPGFGYDSDSGGYANDNGNTGRYDSHNIRGDDNYNRGNNLPSSMKRGQDQYGFNEPRYDHPSQRNYDTYESRRGVENTSGLRDPLQTDTRQKSNPNRHESGPQGRQQPSASHGGLMSKAKNLIKEAKDIL</sequence>
<reference evidence="2 3" key="1">
    <citation type="journal article" date="2019" name="Nat. Ecol. Evol.">
        <title>Megaphylogeny resolves global patterns of mushroom evolution.</title>
        <authorList>
            <person name="Varga T."/>
            <person name="Krizsan K."/>
            <person name="Foldi C."/>
            <person name="Dima B."/>
            <person name="Sanchez-Garcia M."/>
            <person name="Sanchez-Ramirez S."/>
            <person name="Szollosi G.J."/>
            <person name="Szarkandi J.G."/>
            <person name="Papp V."/>
            <person name="Albert L."/>
            <person name="Andreopoulos W."/>
            <person name="Angelini C."/>
            <person name="Antonin V."/>
            <person name="Barry K.W."/>
            <person name="Bougher N.L."/>
            <person name="Buchanan P."/>
            <person name="Buyck B."/>
            <person name="Bense V."/>
            <person name="Catcheside P."/>
            <person name="Chovatia M."/>
            <person name="Cooper J."/>
            <person name="Damon W."/>
            <person name="Desjardin D."/>
            <person name="Finy P."/>
            <person name="Geml J."/>
            <person name="Haridas S."/>
            <person name="Hughes K."/>
            <person name="Justo A."/>
            <person name="Karasinski D."/>
            <person name="Kautmanova I."/>
            <person name="Kiss B."/>
            <person name="Kocsube S."/>
            <person name="Kotiranta H."/>
            <person name="LaButti K.M."/>
            <person name="Lechner B.E."/>
            <person name="Liimatainen K."/>
            <person name="Lipzen A."/>
            <person name="Lukacs Z."/>
            <person name="Mihaltcheva S."/>
            <person name="Morgado L.N."/>
            <person name="Niskanen T."/>
            <person name="Noordeloos M.E."/>
            <person name="Ohm R.A."/>
            <person name="Ortiz-Santana B."/>
            <person name="Ovrebo C."/>
            <person name="Racz N."/>
            <person name="Riley R."/>
            <person name="Savchenko A."/>
            <person name="Shiryaev A."/>
            <person name="Soop K."/>
            <person name="Spirin V."/>
            <person name="Szebenyi C."/>
            <person name="Tomsovsky M."/>
            <person name="Tulloss R.E."/>
            <person name="Uehling J."/>
            <person name="Grigoriev I.V."/>
            <person name="Vagvolgyi C."/>
            <person name="Papp T."/>
            <person name="Martin F.M."/>
            <person name="Miettinen O."/>
            <person name="Hibbett D.S."/>
            <person name="Nagy L.G."/>
        </authorList>
    </citation>
    <scope>NUCLEOTIDE SEQUENCE [LARGE SCALE GENOMIC DNA]</scope>
    <source>
        <strain evidence="2 3">CBS 121175</strain>
    </source>
</reference>
<evidence type="ECO:0000313" key="2">
    <source>
        <dbReference type="EMBL" id="TFK21251.1"/>
    </source>
</evidence>
<dbReference type="Proteomes" id="UP000307440">
    <property type="component" value="Unassembled WGS sequence"/>
</dbReference>
<evidence type="ECO:0000256" key="1">
    <source>
        <dbReference type="SAM" id="MobiDB-lite"/>
    </source>
</evidence>
<name>A0A5C3KLL7_COPMA</name>